<dbReference type="Pfam" id="PF00106">
    <property type="entry name" value="adh_short"/>
    <property type="match status" value="2"/>
</dbReference>
<dbReference type="EMBL" id="CAJVRC010000888">
    <property type="protein sequence ID" value="CAG8906400.1"/>
    <property type="molecule type" value="Genomic_DNA"/>
</dbReference>
<dbReference type="OrthoDB" id="37659at2759"/>
<dbReference type="InterPro" id="IPR036291">
    <property type="entry name" value="NAD(P)-bd_dom_sf"/>
</dbReference>
<dbReference type="InterPro" id="IPR002347">
    <property type="entry name" value="SDR_fam"/>
</dbReference>
<organism evidence="4 5">
    <name type="scientific">Penicillium egyptiacum</name>
    <dbReference type="NCBI Taxonomy" id="1303716"/>
    <lineage>
        <taxon>Eukaryota</taxon>
        <taxon>Fungi</taxon>
        <taxon>Dikarya</taxon>
        <taxon>Ascomycota</taxon>
        <taxon>Pezizomycotina</taxon>
        <taxon>Eurotiomycetes</taxon>
        <taxon>Eurotiomycetidae</taxon>
        <taxon>Eurotiales</taxon>
        <taxon>Aspergillaceae</taxon>
        <taxon>Penicillium</taxon>
    </lineage>
</organism>
<protein>
    <recommendedName>
        <fullName evidence="6">Short-chain dehydrogenase/oxidoreductase</fullName>
    </recommendedName>
</protein>
<evidence type="ECO:0000313" key="5">
    <source>
        <dbReference type="Proteomes" id="UP001154252"/>
    </source>
</evidence>
<comment type="caution">
    <text evidence="4">The sequence shown here is derived from an EMBL/GenBank/DDBJ whole genome shotgun (WGS) entry which is preliminary data.</text>
</comment>
<dbReference type="PANTHER" id="PTHR43669:SF11">
    <property type="entry name" value="SHORT-CHAIN DEHYDROGENASE_OXIDOREDUCTASE"/>
    <property type="match status" value="1"/>
</dbReference>
<evidence type="ECO:0000256" key="1">
    <source>
        <dbReference type="ARBA" id="ARBA00006484"/>
    </source>
</evidence>
<accession>A0A9W4KMR9</accession>
<dbReference type="SUPFAM" id="SSF51735">
    <property type="entry name" value="NAD(P)-binding Rossmann-fold domains"/>
    <property type="match status" value="1"/>
</dbReference>
<comment type="similarity">
    <text evidence="1">Belongs to the short-chain dehydrogenases/reductases (SDR) family.</text>
</comment>
<dbReference type="PRINTS" id="PR00081">
    <property type="entry name" value="GDHRDH"/>
</dbReference>
<evidence type="ECO:0000313" key="4">
    <source>
        <dbReference type="EMBL" id="CAG8906400.1"/>
    </source>
</evidence>
<dbReference type="AlphaFoldDB" id="A0A9W4KMR9"/>
<dbReference type="Proteomes" id="UP001154252">
    <property type="component" value="Unassembled WGS sequence"/>
</dbReference>
<keyword evidence="3" id="KW-0560">Oxidoreductase</keyword>
<evidence type="ECO:0000256" key="2">
    <source>
        <dbReference type="ARBA" id="ARBA00022857"/>
    </source>
</evidence>
<dbReference type="InterPro" id="IPR020904">
    <property type="entry name" value="Sc_DH/Rdtase_CS"/>
</dbReference>
<keyword evidence="5" id="KW-1185">Reference proteome</keyword>
<dbReference type="Gene3D" id="3.40.50.720">
    <property type="entry name" value="NAD(P)-binding Rossmann-like Domain"/>
    <property type="match status" value="1"/>
</dbReference>
<dbReference type="PANTHER" id="PTHR43669">
    <property type="entry name" value="5-KETO-D-GLUCONATE 5-REDUCTASE"/>
    <property type="match status" value="1"/>
</dbReference>
<gene>
    <name evidence="4" type="ORF">PEGY_LOCUS8493</name>
</gene>
<keyword evidence="2" id="KW-0521">NADP</keyword>
<dbReference type="GO" id="GO:0016491">
    <property type="term" value="F:oxidoreductase activity"/>
    <property type="evidence" value="ECO:0007669"/>
    <property type="project" value="UniProtKB-KW"/>
</dbReference>
<name>A0A9W4KMR9_9EURO</name>
<evidence type="ECO:0000256" key="3">
    <source>
        <dbReference type="ARBA" id="ARBA00023002"/>
    </source>
</evidence>
<proteinExistence type="inferred from homology"/>
<evidence type="ECO:0008006" key="6">
    <source>
        <dbReference type="Google" id="ProtNLM"/>
    </source>
</evidence>
<dbReference type="PROSITE" id="PS00061">
    <property type="entry name" value="ADH_SHORT"/>
    <property type="match status" value="1"/>
</dbReference>
<sequence>MAFGYKKVLIIGATSGIGRTLADKVVQNESKLIVAGRRKEKLDEIVQQYGSDKSSAKAFDVTQLEQVRSPSKARYGPQLTMKPKIPRFASEIISENPDLDCIFVNSGIQRPFDFSKPETVDLDIFDQELITNYTSAVRIAKAFLPHLQSQKTATAIAFTTSQMALVPMMRCPNYGASKAALHHFILALRTQLQDGPGDVNVLEIYPPAVQTELHDTKHQPDLKDGHLIGMPLQEFVDEVWARISEGADQIPVGSARDIYNAFEVKRQELYRDMTELLSGLLKQFLR</sequence>
<reference evidence="4" key="1">
    <citation type="submission" date="2021-07" db="EMBL/GenBank/DDBJ databases">
        <authorList>
            <person name="Branca A.L. A."/>
        </authorList>
    </citation>
    <scope>NUCLEOTIDE SEQUENCE</scope>
</reference>